<dbReference type="Proteomes" id="UP000021369">
    <property type="component" value="Unassembled WGS sequence"/>
</dbReference>
<sequence>MGKSPKNERRKNDIELDKLKKRCIIGFAKINCKNVKTQAHFHLPKKAAECIIIFMRGVNL</sequence>
<organism evidence="1 2">
    <name type="scientific">Ruminococcus albus SY3</name>
    <dbReference type="NCBI Taxonomy" id="1341156"/>
    <lineage>
        <taxon>Bacteria</taxon>
        <taxon>Bacillati</taxon>
        <taxon>Bacillota</taxon>
        <taxon>Clostridia</taxon>
        <taxon>Eubacteriales</taxon>
        <taxon>Oscillospiraceae</taxon>
        <taxon>Ruminococcus</taxon>
    </lineage>
</organism>
<dbReference type="AlphaFoldDB" id="A0A011UEU3"/>
<evidence type="ECO:0000313" key="2">
    <source>
        <dbReference type="Proteomes" id="UP000021369"/>
    </source>
</evidence>
<comment type="caution">
    <text evidence="1">The sequence shown here is derived from an EMBL/GenBank/DDBJ whole genome shotgun (WGS) entry which is preliminary data.</text>
</comment>
<name>A0A011UEU3_RUMAL</name>
<dbReference type="EMBL" id="JEOB01000003">
    <property type="protein sequence ID" value="EXM39149.1"/>
    <property type="molecule type" value="Genomic_DNA"/>
</dbReference>
<reference evidence="1 2" key="1">
    <citation type="submission" date="2013-06" db="EMBL/GenBank/DDBJ databases">
        <title>Rumen cellulosomics: divergent fiber-degrading strategies revealed by comparative genome-wide analysis of six Ruminococcal strains.</title>
        <authorList>
            <person name="Dassa B."/>
            <person name="Borovok I."/>
            <person name="Lamed R."/>
            <person name="Flint H."/>
            <person name="Yeoman C.J."/>
            <person name="White B."/>
            <person name="Bayer E.A."/>
        </authorList>
    </citation>
    <scope>NUCLEOTIDE SEQUENCE [LARGE SCALE GENOMIC DNA]</scope>
    <source>
        <strain evidence="1 2">SY3</strain>
    </source>
</reference>
<accession>A0A011UEU3</accession>
<gene>
    <name evidence="1" type="ORF">RASY3_11275</name>
</gene>
<evidence type="ECO:0000313" key="1">
    <source>
        <dbReference type="EMBL" id="EXM39149.1"/>
    </source>
</evidence>
<keyword evidence="2" id="KW-1185">Reference proteome</keyword>
<proteinExistence type="predicted"/>
<protein>
    <submittedName>
        <fullName evidence="1">Uncharacterized protein</fullName>
    </submittedName>
</protein>